<sequence>MKDVIHLMKSLVLAEKPSVACDLARVLGCTNKQKHFIEAPKYIVTWALGHLIDIKMPEDYDPRLISWNYEEILLIRYVILCINKIFLFIIGNQLN</sequence>
<keyword evidence="1" id="KW-1133">Transmembrane helix</keyword>
<dbReference type="AlphaFoldDB" id="A0A942YKE0"/>
<keyword evidence="3" id="KW-1185">Reference proteome</keyword>
<gene>
    <name evidence="2" type="ORF">KHA93_02415</name>
</gene>
<dbReference type="EMBL" id="JAGYPJ010000001">
    <property type="protein sequence ID" value="MBS4198500.1"/>
    <property type="molecule type" value="Genomic_DNA"/>
</dbReference>
<keyword evidence="1" id="KW-0812">Transmembrane</keyword>
<comment type="caution">
    <text evidence="2">The sequence shown here is derived from an EMBL/GenBank/DDBJ whole genome shotgun (WGS) entry which is preliminary data.</text>
</comment>
<dbReference type="Proteomes" id="UP000682713">
    <property type="component" value="Unassembled WGS sequence"/>
</dbReference>
<evidence type="ECO:0008006" key="4">
    <source>
        <dbReference type="Google" id="ProtNLM"/>
    </source>
</evidence>
<keyword evidence="1" id="KW-0472">Membrane</keyword>
<feature type="transmembrane region" description="Helical" evidence="1">
    <location>
        <begin position="73"/>
        <end position="91"/>
    </location>
</feature>
<dbReference type="InterPro" id="IPR023405">
    <property type="entry name" value="Topo_IA_core_domain"/>
</dbReference>
<evidence type="ECO:0000313" key="3">
    <source>
        <dbReference type="Proteomes" id="UP000682713"/>
    </source>
</evidence>
<accession>A0A942YKE0</accession>
<dbReference type="SUPFAM" id="SSF56712">
    <property type="entry name" value="Prokaryotic type I DNA topoisomerase"/>
    <property type="match status" value="1"/>
</dbReference>
<organism evidence="2 3">
    <name type="scientific">Lederbergia citrisecunda</name>
    <dbReference type="NCBI Taxonomy" id="2833583"/>
    <lineage>
        <taxon>Bacteria</taxon>
        <taxon>Bacillati</taxon>
        <taxon>Bacillota</taxon>
        <taxon>Bacilli</taxon>
        <taxon>Bacillales</taxon>
        <taxon>Bacillaceae</taxon>
        <taxon>Lederbergia</taxon>
    </lineage>
</organism>
<protein>
    <recommendedName>
        <fullName evidence="4">DNA topoisomerase</fullName>
    </recommendedName>
</protein>
<proteinExistence type="predicted"/>
<reference evidence="2 3" key="1">
    <citation type="submission" date="2021-05" db="EMBL/GenBank/DDBJ databases">
        <title>Novel Bacillus species.</title>
        <authorList>
            <person name="Liu G."/>
        </authorList>
    </citation>
    <scope>NUCLEOTIDE SEQUENCE [LARGE SCALE GENOMIC DNA]</scope>
    <source>
        <strain evidence="2 3">FJAT-49732</strain>
    </source>
</reference>
<name>A0A942YKE0_9BACI</name>
<evidence type="ECO:0000256" key="1">
    <source>
        <dbReference type="SAM" id="Phobius"/>
    </source>
</evidence>
<evidence type="ECO:0000313" key="2">
    <source>
        <dbReference type="EMBL" id="MBS4198500.1"/>
    </source>
</evidence>
<dbReference type="Gene3D" id="3.40.50.140">
    <property type="match status" value="1"/>
</dbReference>